<accession>A0AAD9LMR5</accession>
<name>A0AAD9LMR5_9STRA</name>
<dbReference type="Proteomes" id="UP001259832">
    <property type="component" value="Unassembled WGS sequence"/>
</dbReference>
<protein>
    <recommendedName>
        <fullName evidence="4">BZIP domain-containing protein</fullName>
    </recommendedName>
</protein>
<feature type="region of interest" description="Disordered" evidence="1">
    <location>
        <begin position="121"/>
        <end position="158"/>
    </location>
</feature>
<feature type="compositionally biased region" description="Polar residues" evidence="1">
    <location>
        <begin position="66"/>
        <end position="79"/>
    </location>
</feature>
<dbReference type="EMBL" id="JASMQC010000013">
    <property type="protein sequence ID" value="KAK1941077.1"/>
    <property type="molecule type" value="Genomic_DNA"/>
</dbReference>
<evidence type="ECO:0000313" key="2">
    <source>
        <dbReference type="EMBL" id="KAK1941077.1"/>
    </source>
</evidence>
<reference evidence="2" key="1">
    <citation type="submission" date="2023-08" db="EMBL/GenBank/DDBJ databases">
        <title>Reference Genome Resource for the Citrus Pathogen Phytophthora citrophthora.</title>
        <authorList>
            <person name="Moller H."/>
            <person name="Coetzee B."/>
            <person name="Rose L.J."/>
            <person name="Van Niekerk J.M."/>
        </authorList>
    </citation>
    <scope>NUCLEOTIDE SEQUENCE</scope>
    <source>
        <strain evidence="2">STE-U-9442</strain>
    </source>
</reference>
<feature type="region of interest" description="Disordered" evidence="1">
    <location>
        <begin position="40"/>
        <end position="79"/>
    </location>
</feature>
<organism evidence="2 3">
    <name type="scientific">Phytophthora citrophthora</name>
    <dbReference type="NCBI Taxonomy" id="4793"/>
    <lineage>
        <taxon>Eukaryota</taxon>
        <taxon>Sar</taxon>
        <taxon>Stramenopiles</taxon>
        <taxon>Oomycota</taxon>
        <taxon>Peronosporomycetes</taxon>
        <taxon>Peronosporales</taxon>
        <taxon>Peronosporaceae</taxon>
        <taxon>Phytophthora</taxon>
    </lineage>
</organism>
<evidence type="ECO:0000256" key="1">
    <source>
        <dbReference type="SAM" id="MobiDB-lite"/>
    </source>
</evidence>
<comment type="caution">
    <text evidence="2">The sequence shown here is derived from an EMBL/GenBank/DDBJ whole genome shotgun (WGS) entry which is preliminary data.</text>
</comment>
<proteinExistence type="predicted"/>
<dbReference type="AlphaFoldDB" id="A0AAD9LMR5"/>
<feature type="compositionally biased region" description="Basic and acidic residues" evidence="1">
    <location>
        <begin position="143"/>
        <end position="158"/>
    </location>
</feature>
<evidence type="ECO:0008006" key="4">
    <source>
        <dbReference type="Google" id="ProtNLM"/>
    </source>
</evidence>
<keyword evidence="3" id="KW-1185">Reference proteome</keyword>
<dbReference type="Gene3D" id="1.20.5.170">
    <property type="match status" value="1"/>
</dbReference>
<feature type="compositionally biased region" description="Polar residues" evidence="1">
    <location>
        <begin position="418"/>
        <end position="438"/>
    </location>
</feature>
<sequence>MKRDLKNPSASSAASNSSYWQSEATNVLDSYETVMWDELCGPSRSEPQYQSSVTPNDGNCGFNPYRSVQSNSSGANTGNDFLTPFTGGGTGLDFRLSTTQTTQLRNAGGFENFYEQKIAEPASPADTFPDSSQSAADKRRQKNREWMRNSRQKKKDEVSQMKITVARLENQYEALSLQSVSESALVPQSRVSSDYYHAVELSKRLGAENLYLKARIQQKMLWEVNLSRVLQSCPEIDGPRWAQQFQQPALGGEAVLRMQLDKLSEFEAADEFGFHALDDLGLTHVILENSRTISRVQSRLLVPSSSDSDDGARTRRIQAFGWNMVQRVQGNIMECVFTKRFYGLNVAQLMQKTWANDMRLGEYKKVKGETCRLEVLQQVNPNAYVVGRDVMSPTEDIATFRSVYVRYLIETSRRFPVSSGSMTSIDASSPSTPPQYTDSDSECEEILLQANGYVLGSQSIETDYSRHPRPEDISRKVAWAHISLSIEFLNVVNPLTREEYQQLRWSGRTDYCGPEHAQRNASDMMQGLLRWEMVVISPALNLVSLPIG</sequence>
<evidence type="ECO:0000313" key="3">
    <source>
        <dbReference type="Proteomes" id="UP001259832"/>
    </source>
</evidence>
<feature type="compositionally biased region" description="Polar residues" evidence="1">
    <location>
        <begin position="45"/>
        <end position="57"/>
    </location>
</feature>
<feature type="region of interest" description="Disordered" evidence="1">
    <location>
        <begin position="418"/>
        <end position="439"/>
    </location>
</feature>
<gene>
    <name evidence="2" type="ORF">P3T76_007783</name>
</gene>